<dbReference type="GO" id="GO:0003677">
    <property type="term" value="F:DNA binding"/>
    <property type="evidence" value="ECO:0007669"/>
    <property type="project" value="InterPro"/>
</dbReference>
<evidence type="ECO:0000256" key="1">
    <source>
        <dbReference type="SAM" id="MobiDB-lite"/>
    </source>
</evidence>
<sequence length="352" mass="39737">MEERVIEIITRIMPEAEIEESPEGYKIRLPKAVNTMEGYEDLRKTLKESSIKPVCIYCHGSNTKFRYFDNNSSKVLQPRYRCGACLRDFTLGGRQYSRPSIPADQSKRRKIPTNEDEDSLQLELDTKRTRFNNISEGTPLSLPAQEFYLGQEQQQQFLPHVYAPAIPNQISMSFSSTHTGFPLRLSPPLQDHSRLHLSMDHESLQIAATRECTPSSLQYPSSSTQNIDWNLNLNVDPLENIDLSHQGIKQEELSQTLAVPHASLPRRVAGKASPEVEEIEKQELLDAIVVPHATPPGRVHGKSSLDTTVSENTSRGRLPHEADINVDDELKALLDSPEKDFDLGELLSDKKK</sequence>
<organism evidence="3 4">
    <name type="scientific">Taxus chinensis</name>
    <name type="common">Chinese yew</name>
    <name type="synonym">Taxus wallichiana var. chinensis</name>
    <dbReference type="NCBI Taxonomy" id="29808"/>
    <lineage>
        <taxon>Eukaryota</taxon>
        <taxon>Viridiplantae</taxon>
        <taxon>Streptophyta</taxon>
        <taxon>Embryophyta</taxon>
        <taxon>Tracheophyta</taxon>
        <taxon>Spermatophyta</taxon>
        <taxon>Pinopsida</taxon>
        <taxon>Pinidae</taxon>
        <taxon>Conifers II</taxon>
        <taxon>Cupressales</taxon>
        <taxon>Taxaceae</taxon>
        <taxon>Taxus</taxon>
    </lineage>
</organism>
<comment type="caution">
    <text evidence="3">The sequence shown here is derived from an EMBL/GenBank/DDBJ whole genome shotgun (WGS) entry which is preliminary data.</text>
</comment>
<protein>
    <recommendedName>
        <fullName evidence="2">Dof-type domain-containing protein</fullName>
    </recommendedName>
</protein>
<evidence type="ECO:0000259" key="2">
    <source>
        <dbReference type="Pfam" id="PF02701"/>
    </source>
</evidence>
<name>A0AA38CMV2_TAXCH</name>
<keyword evidence="4" id="KW-1185">Reference proteome</keyword>
<reference evidence="3 4" key="1">
    <citation type="journal article" date="2021" name="Nat. Plants">
        <title>The Taxus genome provides insights into paclitaxel biosynthesis.</title>
        <authorList>
            <person name="Xiong X."/>
            <person name="Gou J."/>
            <person name="Liao Q."/>
            <person name="Li Y."/>
            <person name="Zhou Q."/>
            <person name="Bi G."/>
            <person name="Li C."/>
            <person name="Du R."/>
            <person name="Wang X."/>
            <person name="Sun T."/>
            <person name="Guo L."/>
            <person name="Liang H."/>
            <person name="Lu P."/>
            <person name="Wu Y."/>
            <person name="Zhang Z."/>
            <person name="Ro D.K."/>
            <person name="Shang Y."/>
            <person name="Huang S."/>
            <person name="Yan J."/>
        </authorList>
    </citation>
    <scope>NUCLEOTIDE SEQUENCE [LARGE SCALE GENOMIC DNA]</scope>
    <source>
        <strain evidence="3">Ta-2019</strain>
    </source>
</reference>
<evidence type="ECO:0000313" key="4">
    <source>
        <dbReference type="Proteomes" id="UP000824469"/>
    </source>
</evidence>
<dbReference type="GO" id="GO:0006355">
    <property type="term" value="P:regulation of DNA-templated transcription"/>
    <property type="evidence" value="ECO:0007669"/>
    <property type="project" value="InterPro"/>
</dbReference>
<dbReference type="InterPro" id="IPR003851">
    <property type="entry name" value="Znf_Dof"/>
</dbReference>
<accession>A0AA38CMV2</accession>
<feature type="domain" description="Dof-type" evidence="2">
    <location>
        <begin position="54"/>
        <end position="96"/>
    </location>
</feature>
<dbReference type="EMBL" id="JAHRHJ020000009">
    <property type="protein sequence ID" value="KAH9302642.1"/>
    <property type="molecule type" value="Genomic_DNA"/>
</dbReference>
<dbReference type="AlphaFoldDB" id="A0AA38CMV2"/>
<evidence type="ECO:0000313" key="3">
    <source>
        <dbReference type="EMBL" id="KAH9302642.1"/>
    </source>
</evidence>
<dbReference type="Proteomes" id="UP000824469">
    <property type="component" value="Unassembled WGS sequence"/>
</dbReference>
<gene>
    <name evidence="3" type="ORF">KI387_014225</name>
</gene>
<feature type="region of interest" description="Disordered" evidence="1">
    <location>
        <begin position="293"/>
        <end position="325"/>
    </location>
</feature>
<feature type="compositionally biased region" description="Polar residues" evidence="1">
    <location>
        <begin position="304"/>
        <end position="315"/>
    </location>
</feature>
<dbReference type="Pfam" id="PF02701">
    <property type="entry name" value="Zn_ribbon_Dof"/>
    <property type="match status" value="1"/>
</dbReference>
<feature type="region of interest" description="Disordered" evidence="1">
    <location>
        <begin position="96"/>
        <end position="119"/>
    </location>
</feature>
<proteinExistence type="predicted"/>